<dbReference type="InterPro" id="IPR054267">
    <property type="entry name" value="DUF6998"/>
</dbReference>
<organism evidence="2 3">
    <name type="scientific">Aquimarina algiphila</name>
    <dbReference type="NCBI Taxonomy" id="2047982"/>
    <lineage>
        <taxon>Bacteria</taxon>
        <taxon>Pseudomonadati</taxon>
        <taxon>Bacteroidota</taxon>
        <taxon>Flavobacteriia</taxon>
        <taxon>Flavobacteriales</taxon>
        <taxon>Flavobacteriaceae</taxon>
        <taxon>Aquimarina</taxon>
    </lineage>
</organism>
<dbReference type="Pfam" id="PF22522">
    <property type="entry name" value="DUF6998"/>
    <property type="match status" value="1"/>
</dbReference>
<proteinExistence type="predicted"/>
<evidence type="ECO:0000313" key="2">
    <source>
        <dbReference type="EMBL" id="TSE05873.1"/>
    </source>
</evidence>
<dbReference type="AlphaFoldDB" id="A0A554VFD8"/>
<reference evidence="2 3" key="1">
    <citation type="submission" date="2019-07" db="EMBL/GenBank/DDBJ databases">
        <title>The draft genome sequence of Aquimarina algiphila M91.</title>
        <authorList>
            <person name="Meng X."/>
        </authorList>
    </citation>
    <scope>NUCLEOTIDE SEQUENCE [LARGE SCALE GENOMIC DNA]</scope>
    <source>
        <strain evidence="2 3">M91</strain>
    </source>
</reference>
<dbReference type="EMBL" id="VLNR01000053">
    <property type="protein sequence ID" value="TSE05873.1"/>
    <property type="molecule type" value="Genomic_DNA"/>
</dbReference>
<dbReference type="Proteomes" id="UP000318833">
    <property type="component" value="Unassembled WGS sequence"/>
</dbReference>
<comment type="caution">
    <text evidence="2">The sequence shown here is derived from an EMBL/GenBank/DDBJ whole genome shotgun (WGS) entry which is preliminary data.</text>
</comment>
<accession>A0A554VFD8</accession>
<dbReference type="OrthoDB" id="7503989at2"/>
<evidence type="ECO:0000259" key="1">
    <source>
        <dbReference type="Pfam" id="PF22522"/>
    </source>
</evidence>
<name>A0A554VFD8_9FLAO</name>
<protein>
    <recommendedName>
        <fullName evidence="1">DUF6998 domain-containing protein</fullName>
    </recommendedName>
</protein>
<evidence type="ECO:0000313" key="3">
    <source>
        <dbReference type="Proteomes" id="UP000318833"/>
    </source>
</evidence>
<feature type="domain" description="DUF6998" evidence="1">
    <location>
        <begin position="2"/>
        <end position="55"/>
    </location>
</feature>
<sequence length="67" mass="7829">MESDGELEIIYNGPGTLIHDFLKSKNRKPYKKIWYTISKNQLIELDEKVKHSDRIPDLKLLTGKNSK</sequence>
<gene>
    <name evidence="2" type="ORF">FOF46_21375</name>
</gene>
<keyword evidence="3" id="KW-1185">Reference proteome</keyword>